<dbReference type="Gene3D" id="3.40.640.10">
    <property type="entry name" value="Type I PLP-dependent aspartate aminotransferase-like (Major domain)"/>
    <property type="match status" value="1"/>
</dbReference>
<dbReference type="FunFam" id="3.40.640.10:FF:000089">
    <property type="entry name" value="Aminotransferase, DegT/DnrJ/EryC1/StrS family"/>
    <property type="match status" value="1"/>
</dbReference>
<dbReference type="PIRSF" id="PIRSF000390">
    <property type="entry name" value="PLP_StrS"/>
    <property type="match status" value="1"/>
</dbReference>
<reference evidence="3" key="1">
    <citation type="submission" date="2018-06" db="EMBL/GenBank/DDBJ databases">
        <authorList>
            <person name="Zhirakovskaya E."/>
        </authorList>
    </citation>
    <scope>NUCLEOTIDE SEQUENCE</scope>
</reference>
<evidence type="ECO:0000256" key="1">
    <source>
        <dbReference type="ARBA" id="ARBA00022898"/>
    </source>
</evidence>
<dbReference type="GO" id="GO:0030170">
    <property type="term" value="F:pyridoxal phosphate binding"/>
    <property type="evidence" value="ECO:0007669"/>
    <property type="project" value="UniProtKB-ARBA"/>
</dbReference>
<dbReference type="PANTHER" id="PTHR30244">
    <property type="entry name" value="TRANSAMINASE"/>
    <property type="match status" value="1"/>
</dbReference>
<keyword evidence="1" id="KW-0663">Pyridoxal phosphate</keyword>
<dbReference type="Gene3D" id="3.90.1150.10">
    <property type="entry name" value="Aspartate Aminotransferase, domain 1"/>
    <property type="match status" value="1"/>
</dbReference>
<evidence type="ECO:0000256" key="2">
    <source>
        <dbReference type="ARBA" id="ARBA00037999"/>
    </source>
</evidence>
<dbReference type="AlphaFoldDB" id="A0A3B0YQ56"/>
<evidence type="ECO:0000313" key="3">
    <source>
        <dbReference type="EMBL" id="VAW77382.1"/>
    </source>
</evidence>
<dbReference type="InterPro" id="IPR015424">
    <property type="entry name" value="PyrdxlP-dep_Trfase"/>
</dbReference>
<accession>A0A3B0YQ56</accession>
<organism evidence="3">
    <name type="scientific">hydrothermal vent metagenome</name>
    <dbReference type="NCBI Taxonomy" id="652676"/>
    <lineage>
        <taxon>unclassified sequences</taxon>
        <taxon>metagenomes</taxon>
        <taxon>ecological metagenomes</taxon>
    </lineage>
</organism>
<keyword evidence="3" id="KW-0032">Aminotransferase</keyword>
<dbReference type="EMBL" id="UOFN01000076">
    <property type="protein sequence ID" value="VAW77382.1"/>
    <property type="molecule type" value="Genomic_DNA"/>
</dbReference>
<dbReference type="InterPro" id="IPR015422">
    <property type="entry name" value="PyrdxlP-dep_Trfase_small"/>
</dbReference>
<dbReference type="CDD" id="cd00616">
    <property type="entry name" value="AHBA_syn"/>
    <property type="match status" value="1"/>
</dbReference>
<name>A0A3B0YQ56_9ZZZZ</name>
<sequence length="380" mass="42102">MSNRILKSVSLDMQVPFMDLAALHAPIQGEIERQISRLASSSSFVLGPAVERFENHFAEYCEVEHAIGCNSGTSAVHMALRALDIGPGDEVITVSHTFVGTVWGILYCGATPVFADIDAQTMNMDVSQVEALITDRTRVILPVHLYGQPVDMAPLQELAQRYGLYLVEDAAQAHGARYRGKCAGSLGDMACFSFYPGKNLGAWGEAGAVVTSNPEFAERLHRIRDHGQPERYRHTELGFNYRMDAIQAAVLDVKLRYLNAWNRSRQEKASIYNETLIDAGLVLPEVIKDADSVWHLYVVRHEQRDHIAAELQTAGISTGLHYPIPVHKQDVLSDLEVSRASFPVTESVGKQCLSLPLHPCLDDVQQAHVCEKLMKILESL</sequence>
<dbReference type="SUPFAM" id="SSF53383">
    <property type="entry name" value="PLP-dependent transferases"/>
    <property type="match status" value="1"/>
</dbReference>
<gene>
    <name evidence="3" type="ORF">MNBD_GAMMA15-2042</name>
</gene>
<protein>
    <submittedName>
        <fullName evidence="3">Aminotransferase, DegT/DnrJ/EryC1/StrS family</fullName>
    </submittedName>
</protein>
<comment type="similarity">
    <text evidence="2">Belongs to the DegT/DnrJ/EryC1 family.</text>
</comment>
<keyword evidence="3" id="KW-0808">Transferase</keyword>
<dbReference type="GO" id="GO:0000271">
    <property type="term" value="P:polysaccharide biosynthetic process"/>
    <property type="evidence" value="ECO:0007669"/>
    <property type="project" value="TreeGrafter"/>
</dbReference>
<dbReference type="InterPro" id="IPR015421">
    <property type="entry name" value="PyrdxlP-dep_Trfase_major"/>
</dbReference>
<proteinExistence type="inferred from homology"/>
<dbReference type="GO" id="GO:0008483">
    <property type="term" value="F:transaminase activity"/>
    <property type="evidence" value="ECO:0007669"/>
    <property type="project" value="UniProtKB-KW"/>
</dbReference>
<dbReference type="InterPro" id="IPR000653">
    <property type="entry name" value="DegT/StrS_aminotransferase"/>
</dbReference>
<dbReference type="Pfam" id="PF01041">
    <property type="entry name" value="DegT_DnrJ_EryC1"/>
    <property type="match status" value="1"/>
</dbReference>
<dbReference type="PANTHER" id="PTHR30244:SF36">
    <property type="entry name" value="3-OXO-GLUCOSE-6-PHOSPHATE:GLUTAMATE AMINOTRANSFERASE"/>
    <property type="match status" value="1"/>
</dbReference>